<comment type="subcellular location">
    <subcellularLocation>
        <location evidence="2">Chromosome</location>
    </subcellularLocation>
    <subcellularLocation>
        <location evidence="1 6">Nucleus</location>
    </subcellularLocation>
</comment>
<dbReference type="GO" id="GO:0003690">
    <property type="term" value="F:double-stranded DNA binding"/>
    <property type="evidence" value="ECO:0007669"/>
    <property type="project" value="TreeGrafter"/>
</dbReference>
<dbReference type="PRINTS" id="PR00624">
    <property type="entry name" value="HISTONEH5"/>
</dbReference>
<protein>
    <recommendedName>
        <fullName evidence="8">H15 domain-containing protein</fullName>
    </recommendedName>
</protein>
<dbReference type="GO" id="GO:0000786">
    <property type="term" value="C:nucleosome"/>
    <property type="evidence" value="ECO:0007669"/>
    <property type="project" value="InterPro"/>
</dbReference>
<evidence type="ECO:0000256" key="3">
    <source>
        <dbReference type="ARBA" id="ARBA00022454"/>
    </source>
</evidence>
<dbReference type="GO" id="GO:0045910">
    <property type="term" value="P:negative regulation of DNA recombination"/>
    <property type="evidence" value="ECO:0007669"/>
    <property type="project" value="TreeGrafter"/>
</dbReference>
<dbReference type="GO" id="GO:0030261">
    <property type="term" value="P:chromosome condensation"/>
    <property type="evidence" value="ECO:0007669"/>
    <property type="project" value="TreeGrafter"/>
</dbReference>
<evidence type="ECO:0000256" key="5">
    <source>
        <dbReference type="ARBA" id="ARBA00023242"/>
    </source>
</evidence>
<proteinExistence type="inferred from homology"/>
<dbReference type="OrthoDB" id="1110759at2759"/>
<dbReference type="PANTHER" id="PTHR11467">
    <property type="entry name" value="HISTONE H1"/>
    <property type="match status" value="1"/>
</dbReference>
<keyword evidence="10" id="KW-1185">Reference proteome</keyword>
<dbReference type="GO" id="GO:0030527">
    <property type="term" value="F:structural constituent of chromatin"/>
    <property type="evidence" value="ECO:0007669"/>
    <property type="project" value="InterPro"/>
</dbReference>
<comment type="caution">
    <text evidence="9">The sequence shown here is derived from an EMBL/GenBank/DDBJ whole genome shotgun (WGS) entry which is preliminary data.</text>
</comment>
<dbReference type="InterPro" id="IPR005819">
    <property type="entry name" value="H1/H5"/>
</dbReference>
<organism evidence="9 10">
    <name type="scientific">Protea cynaroides</name>
    <dbReference type="NCBI Taxonomy" id="273540"/>
    <lineage>
        <taxon>Eukaryota</taxon>
        <taxon>Viridiplantae</taxon>
        <taxon>Streptophyta</taxon>
        <taxon>Embryophyta</taxon>
        <taxon>Tracheophyta</taxon>
        <taxon>Spermatophyta</taxon>
        <taxon>Magnoliopsida</taxon>
        <taxon>Proteales</taxon>
        <taxon>Proteaceae</taxon>
        <taxon>Protea</taxon>
    </lineage>
</organism>
<dbReference type="PANTHER" id="PTHR11467:SF130">
    <property type="entry name" value="HISTONE H1-LIKE ISOFORM X1"/>
    <property type="match status" value="1"/>
</dbReference>
<dbReference type="PROSITE" id="PS51504">
    <property type="entry name" value="H15"/>
    <property type="match status" value="1"/>
</dbReference>
<dbReference type="CDD" id="cd00073">
    <property type="entry name" value="H15"/>
    <property type="match status" value="1"/>
</dbReference>
<sequence length="205" mass="22508">MAKATAKPTSKSISEKKSILLHPPYSQMITEAISSLKDRTGSSLPAIAKFIAENYGTGLPSNFKKILSVQLKKLAKSERLVKVKNSYKISAAEKAKPVGSGVQVKKQRKDNAAGDTITAVKEKRKISRMVKTVKTNEASVVLIPKNKKKPVKTLKVESSTKKPSKMKRLSQVKTPEGMKKKRAPTPWKSVKSIKGSRTVPRKAKN</sequence>
<dbReference type="GO" id="GO:0005634">
    <property type="term" value="C:nucleus"/>
    <property type="evidence" value="ECO:0007669"/>
    <property type="project" value="UniProtKB-SubCell"/>
</dbReference>
<feature type="region of interest" description="Disordered" evidence="7">
    <location>
        <begin position="149"/>
        <end position="205"/>
    </location>
</feature>
<dbReference type="EMBL" id="JAMYWD010000006">
    <property type="protein sequence ID" value="KAJ4967951.1"/>
    <property type="molecule type" value="Genomic_DNA"/>
</dbReference>
<dbReference type="InterPro" id="IPR036388">
    <property type="entry name" value="WH-like_DNA-bd_sf"/>
</dbReference>
<accession>A0A9Q0KCR7</accession>
<dbReference type="GO" id="GO:0006334">
    <property type="term" value="P:nucleosome assembly"/>
    <property type="evidence" value="ECO:0007669"/>
    <property type="project" value="InterPro"/>
</dbReference>
<evidence type="ECO:0000256" key="4">
    <source>
        <dbReference type="ARBA" id="ARBA00023125"/>
    </source>
</evidence>
<keyword evidence="4 6" id="KW-0238">DNA-binding</keyword>
<dbReference type="Gene3D" id="1.10.10.10">
    <property type="entry name" value="Winged helix-like DNA-binding domain superfamily/Winged helix DNA-binding domain"/>
    <property type="match status" value="1"/>
</dbReference>
<feature type="domain" description="H15" evidence="8">
    <location>
        <begin position="21"/>
        <end position="91"/>
    </location>
</feature>
<evidence type="ECO:0000256" key="7">
    <source>
        <dbReference type="SAM" id="MobiDB-lite"/>
    </source>
</evidence>
<evidence type="ECO:0000313" key="9">
    <source>
        <dbReference type="EMBL" id="KAJ4967951.1"/>
    </source>
</evidence>
<dbReference type="GO" id="GO:0031492">
    <property type="term" value="F:nucleosomal DNA binding"/>
    <property type="evidence" value="ECO:0007669"/>
    <property type="project" value="TreeGrafter"/>
</dbReference>
<gene>
    <name evidence="9" type="ORF">NE237_014652</name>
</gene>
<reference evidence="9" key="1">
    <citation type="journal article" date="2023" name="Plant J.">
        <title>The genome of the king protea, Protea cynaroides.</title>
        <authorList>
            <person name="Chang J."/>
            <person name="Duong T.A."/>
            <person name="Schoeman C."/>
            <person name="Ma X."/>
            <person name="Roodt D."/>
            <person name="Barker N."/>
            <person name="Li Z."/>
            <person name="Van de Peer Y."/>
            <person name="Mizrachi E."/>
        </authorList>
    </citation>
    <scope>NUCLEOTIDE SEQUENCE</scope>
    <source>
        <tissue evidence="9">Young leaves</tissue>
    </source>
</reference>
<dbReference type="Pfam" id="PF00538">
    <property type="entry name" value="Linker_histone"/>
    <property type="match status" value="1"/>
</dbReference>
<evidence type="ECO:0000256" key="1">
    <source>
        <dbReference type="ARBA" id="ARBA00004123"/>
    </source>
</evidence>
<comment type="similarity">
    <text evidence="6">Belongs to the histone H1/H5 family.</text>
</comment>
<dbReference type="InterPro" id="IPR036390">
    <property type="entry name" value="WH_DNA-bd_sf"/>
</dbReference>
<dbReference type="SUPFAM" id="SSF46785">
    <property type="entry name" value="Winged helix' DNA-binding domain"/>
    <property type="match status" value="1"/>
</dbReference>
<evidence type="ECO:0000313" key="10">
    <source>
        <dbReference type="Proteomes" id="UP001141806"/>
    </source>
</evidence>
<evidence type="ECO:0000256" key="2">
    <source>
        <dbReference type="ARBA" id="ARBA00004286"/>
    </source>
</evidence>
<keyword evidence="5 6" id="KW-0539">Nucleus</keyword>
<dbReference type="AlphaFoldDB" id="A0A9Q0KCR7"/>
<evidence type="ECO:0000259" key="8">
    <source>
        <dbReference type="PROSITE" id="PS51504"/>
    </source>
</evidence>
<dbReference type="InterPro" id="IPR005818">
    <property type="entry name" value="Histone_H1/H5_H15"/>
</dbReference>
<name>A0A9Q0KCR7_9MAGN</name>
<keyword evidence="3 6" id="KW-0158">Chromosome</keyword>
<evidence type="ECO:0000256" key="6">
    <source>
        <dbReference type="RuleBase" id="RU003894"/>
    </source>
</evidence>
<dbReference type="SMART" id="SM00526">
    <property type="entry name" value="H15"/>
    <property type="match status" value="1"/>
</dbReference>
<dbReference type="Proteomes" id="UP001141806">
    <property type="component" value="Unassembled WGS sequence"/>
</dbReference>